<dbReference type="Proteomes" id="UP000000328">
    <property type="component" value="Chromosome"/>
</dbReference>
<dbReference type="Pfam" id="PF02129">
    <property type="entry name" value="Peptidase_S15"/>
    <property type="match status" value="1"/>
</dbReference>
<dbReference type="Gene3D" id="2.60.120.260">
    <property type="entry name" value="Galactose-binding domain-like"/>
    <property type="match status" value="1"/>
</dbReference>
<dbReference type="PATRIC" id="fig|749927.5.peg.6736"/>
<dbReference type="InterPro" id="IPR000383">
    <property type="entry name" value="Xaa-Pro-like_dom"/>
</dbReference>
<evidence type="ECO:0000313" key="5">
    <source>
        <dbReference type="Proteomes" id="UP000000328"/>
    </source>
</evidence>
<evidence type="ECO:0000259" key="3">
    <source>
        <dbReference type="SMART" id="SM00939"/>
    </source>
</evidence>
<dbReference type="InterPro" id="IPR008979">
    <property type="entry name" value="Galactose-bd-like_sf"/>
</dbReference>
<gene>
    <name evidence="4" type="ordered locus">AMED_6480</name>
</gene>
<dbReference type="KEGG" id="amd:AMED_6480"/>
<dbReference type="EMBL" id="CP002000">
    <property type="protein sequence ID" value="ADJ48211.1"/>
    <property type="molecule type" value="Genomic_DNA"/>
</dbReference>
<feature type="domain" description="Xaa-Pro dipeptidyl-peptidase C-terminal" evidence="3">
    <location>
        <begin position="328"/>
        <end position="546"/>
    </location>
</feature>
<reference evidence="4 5" key="1">
    <citation type="journal article" date="2010" name="Cell Res.">
        <title>Complete genome sequence of the rifamycin SV-producing Amycolatopsis mediterranei U32 revealed its genetic characteristics in phylogeny and metabolism.</title>
        <authorList>
            <person name="Zhao W."/>
            <person name="Zhong Y."/>
            <person name="Yuan H."/>
            <person name="Wang J."/>
            <person name="Zheng H."/>
            <person name="Wang Y."/>
            <person name="Cen X."/>
            <person name="Xu F."/>
            <person name="Bai J."/>
            <person name="Han X."/>
            <person name="Lu G."/>
            <person name="Zhu Y."/>
            <person name="Shao Z."/>
            <person name="Yan H."/>
            <person name="Li C."/>
            <person name="Peng N."/>
            <person name="Zhang Z."/>
            <person name="Zhang Y."/>
            <person name="Lin W."/>
            <person name="Fan Y."/>
            <person name="Qin Z."/>
            <person name="Hu Y."/>
            <person name="Zhu B."/>
            <person name="Wang S."/>
            <person name="Ding X."/>
            <person name="Zhao G.P."/>
        </authorList>
    </citation>
    <scope>NUCLEOTIDE SEQUENCE [LARGE SCALE GENOMIC DNA]</scope>
    <source>
        <strain evidence="5">U-32</strain>
    </source>
</reference>
<proteinExistence type="predicted"/>
<accession>A0A0H3DC00</accession>
<dbReference type="SUPFAM" id="SSF49785">
    <property type="entry name" value="Galactose-binding domain-like"/>
    <property type="match status" value="1"/>
</dbReference>
<dbReference type="OrthoDB" id="5240615at2"/>
<dbReference type="NCBIfam" id="TIGR00976">
    <property type="entry name" value="CocE_NonD"/>
    <property type="match status" value="1"/>
</dbReference>
<dbReference type="Gene3D" id="3.40.50.1820">
    <property type="entry name" value="alpha/beta hydrolase"/>
    <property type="match status" value="2"/>
</dbReference>
<dbReference type="GeneID" id="92874134"/>
<evidence type="ECO:0000256" key="1">
    <source>
        <dbReference type="ARBA" id="ARBA00022801"/>
    </source>
</evidence>
<dbReference type="HOGENOM" id="CLU_015590_4_1_11"/>
<dbReference type="InterPro" id="IPR013736">
    <property type="entry name" value="Xaa-Pro_dipept_C"/>
</dbReference>
<dbReference type="GO" id="GO:0008239">
    <property type="term" value="F:dipeptidyl-peptidase activity"/>
    <property type="evidence" value="ECO:0007669"/>
    <property type="project" value="InterPro"/>
</dbReference>
<dbReference type="SUPFAM" id="SSF53474">
    <property type="entry name" value="alpha/beta-Hydrolases"/>
    <property type="match status" value="1"/>
</dbReference>
<feature type="signal peptide" evidence="2">
    <location>
        <begin position="1"/>
        <end position="27"/>
    </location>
</feature>
<feature type="chain" id="PRO_5002607404" evidence="2">
    <location>
        <begin position="28"/>
        <end position="573"/>
    </location>
</feature>
<dbReference type="AlphaFoldDB" id="A0A0H3DC00"/>
<evidence type="ECO:0000313" key="4">
    <source>
        <dbReference type="EMBL" id="ADJ48211.1"/>
    </source>
</evidence>
<dbReference type="eggNOG" id="COG2936">
    <property type="taxonomic scope" value="Bacteria"/>
</dbReference>
<evidence type="ECO:0000256" key="2">
    <source>
        <dbReference type="SAM" id="SignalP"/>
    </source>
</evidence>
<dbReference type="RefSeq" id="WP_013228260.1">
    <property type="nucleotide sequence ID" value="NC_014318.1"/>
</dbReference>
<keyword evidence="1" id="KW-0378">Hydrolase</keyword>
<dbReference type="Pfam" id="PF08530">
    <property type="entry name" value="PepX_C"/>
    <property type="match status" value="1"/>
</dbReference>
<dbReference type="SMART" id="SM00939">
    <property type="entry name" value="PepX_C"/>
    <property type="match status" value="1"/>
</dbReference>
<protein>
    <submittedName>
        <fullName evidence="4">Predicted acyl esterase</fullName>
    </submittedName>
</protein>
<organism evidence="4 5">
    <name type="scientific">Amycolatopsis mediterranei (strain U-32)</name>
    <dbReference type="NCBI Taxonomy" id="749927"/>
    <lineage>
        <taxon>Bacteria</taxon>
        <taxon>Bacillati</taxon>
        <taxon>Actinomycetota</taxon>
        <taxon>Actinomycetes</taxon>
        <taxon>Pseudonocardiales</taxon>
        <taxon>Pseudonocardiaceae</taxon>
        <taxon>Amycolatopsis</taxon>
    </lineage>
</organism>
<name>A0A0H3DC00_AMYMU</name>
<dbReference type="InterPro" id="IPR005674">
    <property type="entry name" value="CocE/Ser_esterase"/>
</dbReference>
<keyword evidence="2" id="KW-0732">Signal</keyword>
<sequence length="573" mass="60640">MKKARRLAGAVLLALAAVTVVPAPAEAAWLPKPEPATYGHSQPTAASVTMDDGVVLSTQVVYPADPVTGTRAQGTFPVLLSQTPYGMAGPDPRAGGTYFVERGYIYVTASVRGTGASGGQLDWFGARQGRDGATLVRWAAHDLPGSDGNVGLDGCSYLGVDQWYTAAEAGPHSALKAIAPFCTDSAMYDDLATVGGVPTTFIPSIAHAFPHGPQDDPLTDPLSVTVNDLTSGGARSYDNAYWHKIDVRELMPRIVANGIPALSEAGWKDLFPGGNIGAYVAAQNAYLHRPVTAPIAAGERVTGRYQAIVGPWTHGEHVNEDLLSNIRKEWFDTWLKGRPTGMANTTKPLHLFQNGGDRWVDTAAWPPSTGTGTYYLDGGNALTTTRPTAAGTDELSSALTYTTTPLTRDAVLDGPIDVSLYLKSTTPDAYVAATVNLVSPTGVVTKVSDGGLLASMRELDARRSWYGDGHALIQPSHPFTQASQRLLTPNETVKMDISVLPNFTVLPAGYRLQVVLNSQAPGNFHLQLAPTPQQKAHLDSGRFAISRALSSITVPLASPASFTTSPVNWGPSS</sequence>
<dbReference type="InterPro" id="IPR029058">
    <property type="entry name" value="AB_hydrolase_fold"/>
</dbReference>